<dbReference type="Proteomes" id="UP001054252">
    <property type="component" value="Unassembled WGS sequence"/>
</dbReference>
<dbReference type="SUPFAM" id="SSF54631">
    <property type="entry name" value="CBS-domain pair"/>
    <property type="match status" value="1"/>
</dbReference>
<protein>
    <recommendedName>
        <fullName evidence="3">CBS domain-containing protein</fullName>
    </recommendedName>
</protein>
<keyword evidence="2" id="KW-1185">Reference proteome</keyword>
<organism evidence="1 2">
    <name type="scientific">Rubroshorea leprosula</name>
    <dbReference type="NCBI Taxonomy" id="152421"/>
    <lineage>
        <taxon>Eukaryota</taxon>
        <taxon>Viridiplantae</taxon>
        <taxon>Streptophyta</taxon>
        <taxon>Embryophyta</taxon>
        <taxon>Tracheophyta</taxon>
        <taxon>Spermatophyta</taxon>
        <taxon>Magnoliopsida</taxon>
        <taxon>eudicotyledons</taxon>
        <taxon>Gunneridae</taxon>
        <taxon>Pentapetalae</taxon>
        <taxon>rosids</taxon>
        <taxon>malvids</taxon>
        <taxon>Malvales</taxon>
        <taxon>Dipterocarpaceae</taxon>
        <taxon>Rubroshorea</taxon>
    </lineage>
</organism>
<reference evidence="1 2" key="1">
    <citation type="journal article" date="2021" name="Commun. Biol.">
        <title>The genome of Shorea leprosula (Dipterocarpaceae) highlights the ecological relevance of drought in aseasonal tropical rainforests.</title>
        <authorList>
            <person name="Ng K.K.S."/>
            <person name="Kobayashi M.J."/>
            <person name="Fawcett J.A."/>
            <person name="Hatakeyama M."/>
            <person name="Paape T."/>
            <person name="Ng C.H."/>
            <person name="Ang C.C."/>
            <person name="Tnah L.H."/>
            <person name="Lee C.T."/>
            <person name="Nishiyama T."/>
            <person name="Sese J."/>
            <person name="O'Brien M.J."/>
            <person name="Copetti D."/>
            <person name="Mohd Noor M.I."/>
            <person name="Ong R.C."/>
            <person name="Putra M."/>
            <person name="Sireger I.Z."/>
            <person name="Indrioko S."/>
            <person name="Kosugi Y."/>
            <person name="Izuno A."/>
            <person name="Isagi Y."/>
            <person name="Lee S.L."/>
            <person name="Shimizu K.K."/>
        </authorList>
    </citation>
    <scope>NUCLEOTIDE SEQUENCE [LARGE SCALE GENOMIC DNA]</scope>
    <source>
        <strain evidence="1">214</strain>
    </source>
</reference>
<sequence>MASVFLYHVVGDLTVGKPDFVEFYGTETVELAIQVIGDSTECGIPVWRKRQHVGMTENSEMRQQRFVGILTSLDIVAFLARSECLENQEKAMKTPVSEVVVPNNSLLKQVDPATRLALWFSITL</sequence>
<dbReference type="AlphaFoldDB" id="A0AAV5IKC8"/>
<accession>A0AAV5IKC8</accession>
<gene>
    <name evidence="1" type="ORF">SLEP1_g14809</name>
</gene>
<dbReference type="EMBL" id="BPVZ01000018">
    <property type="protein sequence ID" value="GKV02362.1"/>
    <property type="molecule type" value="Genomic_DNA"/>
</dbReference>
<name>A0AAV5IKC8_9ROSI</name>
<evidence type="ECO:0000313" key="1">
    <source>
        <dbReference type="EMBL" id="GKV02362.1"/>
    </source>
</evidence>
<evidence type="ECO:0000313" key="2">
    <source>
        <dbReference type="Proteomes" id="UP001054252"/>
    </source>
</evidence>
<comment type="caution">
    <text evidence="1">The sequence shown here is derived from an EMBL/GenBank/DDBJ whole genome shotgun (WGS) entry which is preliminary data.</text>
</comment>
<dbReference type="InterPro" id="IPR046342">
    <property type="entry name" value="CBS_dom_sf"/>
</dbReference>
<proteinExistence type="predicted"/>
<evidence type="ECO:0008006" key="3">
    <source>
        <dbReference type="Google" id="ProtNLM"/>
    </source>
</evidence>